<dbReference type="OrthoDB" id="6718656at2759"/>
<dbReference type="Pfam" id="PF00023">
    <property type="entry name" value="Ank"/>
    <property type="match status" value="1"/>
</dbReference>
<dbReference type="GO" id="GO:0045944">
    <property type="term" value="P:positive regulation of transcription by RNA polymerase II"/>
    <property type="evidence" value="ECO:0007669"/>
    <property type="project" value="UniProtKB-ARBA"/>
</dbReference>
<dbReference type="PANTHER" id="PTHR43828:SF15">
    <property type="entry name" value="TRANSCRIPTION FACTOR MBP1"/>
    <property type="match status" value="1"/>
</dbReference>
<dbReference type="AlphaFoldDB" id="A0A2J6PV86"/>
<dbReference type="SMART" id="SM00248">
    <property type="entry name" value="ANK"/>
    <property type="match status" value="1"/>
</dbReference>
<evidence type="ECO:0000313" key="2">
    <source>
        <dbReference type="EMBL" id="PMD17931.1"/>
    </source>
</evidence>
<evidence type="ECO:0000256" key="1">
    <source>
        <dbReference type="PROSITE-ProRule" id="PRU00023"/>
    </source>
</evidence>
<keyword evidence="1" id="KW-0040">ANK repeat</keyword>
<dbReference type="InterPro" id="IPR002110">
    <property type="entry name" value="Ankyrin_rpt"/>
</dbReference>
<dbReference type="PROSITE" id="PS50297">
    <property type="entry name" value="ANK_REP_REGION"/>
    <property type="match status" value="1"/>
</dbReference>
<dbReference type="SUPFAM" id="SSF48403">
    <property type="entry name" value="Ankyrin repeat"/>
    <property type="match status" value="1"/>
</dbReference>
<keyword evidence="3" id="KW-1185">Reference proteome</keyword>
<name>A0A2J6PV86_9HELO</name>
<proteinExistence type="predicted"/>
<gene>
    <name evidence="2" type="ORF">NA56DRAFT_661906</name>
</gene>
<dbReference type="Proteomes" id="UP000235672">
    <property type="component" value="Unassembled WGS sequence"/>
</dbReference>
<dbReference type="InterPro" id="IPR036770">
    <property type="entry name" value="Ankyrin_rpt-contain_sf"/>
</dbReference>
<dbReference type="InterPro" id="IPR051642">
    <property type="entry name" value="SWI6-like"/>
</dbReference>
<dbReference type="Gene3D" id="1.25.40.20">
    <property type="entry name" value="Ankyrin repeat-containing domain"/>
    <property type="match status" value="1"/>
</dbReference>
<sequence>MCEPEHVLQLIDARDVEGNTAIHIAATTSARKCVRALIGRGASTNIANEQEQVAIKAPLHAMVQESRFIAEMPEEPRTATHHVSEAAMSIQNRIVPQMSEKLHLLAASFDEELEKKDASEREARRILNTTIKESKNVQAQFNDLSHGREEAEQKARGEEQYSRVRKQVISLIEQQHHIQLHAAEGSQANGHLNAAEDDLAERVMLAKMPNQEQNKRRKLVGDFVKARSIASVGEKGDMFRRLLLKALGPEISLVDENLNRLVQELTEEVHGQRLKTIEICGPDYDEILDGVVMLEYS</sequence>
<protein>
    <submittedName>
        <fullName evidence="2">Uncharacterized protein</fullName>
    </submittedName>
</protein>
<dbReference type="PANTHER" id="PTHR43828">
    <property type="entry name" value="ASPARAGINASE"/>
    <property type="match status" value="1"/>
</dbReference>
<dbReference type="GO" id="GO:0030907">
    <property type="term" value="C:MBF transcription complex"/>
    <property type="evidence" value="ECO:0007669"/>
    <property type="project" value="TreeGrafter"/>
</dbReference>
<evidence type="ECO:0000313" key="3">
    <source>
        <dbReference type="Proteomes" id="UP000235672"/>
    </source>
</evidence>
<accession>A0A2J6PV86</accession>
<feature type="repeat" description="ANK" evidence="1">
    <location>
        <begin position="17"/>
        <end position="49"/>
    </location>
</feature>
<dbReference type="STRING" id="1745343.A0A2J6PV86"/>
<dbReference type="EMBL" id="KZ613497">
    <property type="protein sequence ID" value="PMD17931.1"/>
    <property type="molecule type" value="Genomic_DNA"/>
</dbReference>
<dbReference type="PROSITE" id="PS50088">
    <property type="entry name" value="ANK_REPEAT"/>
    <property type="match status" value="1"/>
</dbReference>
<dbReference type="GO" id="GO:0033309">
    <property type="term" value="C:SBF transcription complex"/>
    <property type="evidence" value="ECO:0007669"/>
    <property type="project" value="TreeGrafter"/>
</dbReference>
<reference evidence="2 3" key="1">
    <citation type="submission" date="2016-05" db="EMBL/GenBank/DDBJ databases">
        <title>A degradative enzymes factory behind the ericoid mycorrhizal symbiosis.</title>
        <authorList>
            <consortium name="DOE Joint Genome Institute"/>
            <person name="Martino E."/>
            <person name="Morin E."/>
            <person name="Grelet G."/>
            <person name="Kuo A."/>
            <person name="Kohler A."/>
            <person name="Daghino S."/>
            <person name="Barry K."/>
            <person name="Choi C."/>
            <person name="Cichocki N."/>
            <person name="Clum A."/>
            <person name="Copeland A."/>
            <person name="Hainaut M."/>
            <person name="Haridas S."/>
            <person name="Labutti K."/>
            <person name="Lindquist E."/>
            <person name="Lipzen A."/>
            <person name="Khouja H.-R."/>
            <person name="Murat C."/>
            <person name="Ohm R."/>
            <person name="Olson A."/>
            <person name="Spatafora J."/>
            <person name="Veneault-Fourrey C."/>
            <person name="Henrissat B."/>
            <person name="Grigoriev I."/>
            <person name="Martin F."/>
            <person name="Perotto S."/>
        </authorList>
    </citation>
    <scope>NUCLEOTIDE SEQUENCE [LARGE SCALE GENOMIC DNA]</scope>
    <source>
        <strain evidence="2 3">UAMH 7357</strain>
    </source>
</reference>
<organism evidence="2 3">
    <name type="scientific">Hyaloscypha hepaticicola</name>
    <dbReference type="NCBI Taxonomy" id="2082293"/>
    <lineage>
        <taxon>Eukaryota</taxon>
        <taxon>Fungi</taxon>
        <taxon>Dikarya</taxon>
        <taxon>Ascomycota</taxon>
        <taxon>Pezizomycotina</taxon>
        <taxon>Leotiomycetes</taxon>
        <taxon>Helotiales</taxon>
        <taxon>Hyaloscyphaceae</taxon>
        <taxon>Hyaloscypha</taxon>
    </lineage>
</organism>